<proteinExistence type="predicted"/>
<accession>A0A8S5RR83</accession>
<keyword evidence="1" id="KW-0812">Transmembrane</keyword>
<evidence type="ECO:0000256" key="1">
    <source>
        <dbReference type="SAM" id="Phobius"/>
    </source>
</evidence>
<protein>
    <submittedName>
        <fullName evidence="2">Uncharacterized protein</fullName>
    </submittedName>
</protein>
<evidence type="ECO:0000313" key="2">
    <source>
        <dbReference type="EMBL" id="DAE91850.1"/>
    </source>
</evidence>
<keyword evidence="1" id="KW-1133">Transmembrane helix</keyword>
<dbReference type="EMBL" id="BK057790">
    <property type="protein sequence ID" value="DAE91850.1"/>
    <property type="molecule type" value="Genomic_DNA"/>
</dbReference>
<name>A0A8S5RR83_9CAUD</name>
<keyword evidence="1" id="KW-0472">Membrane</keyword>
<reference evidence="2" key="1">
    <citation type="journal article" date="2021" name="Proc. Natl. Acad. Sci. U.S.A.">
        <title>A Catalog of Tens of Thousands of Viruses from Human Metagenomes Reveals Hidden Associations with Chronic Diseases.</title>
        <authorList>
            <person name="Tisza M.J."/>
            <person name="Buck C.B."/>
        </authorList>
    </citation>
    <scope>NUCLEOTIDE SEQUENCE</scope>
    <source>
        <strain evidence="2">Ct1NJ1</strain>
    </source>
</reference>
<organism evidence="2">
    <name type="scientific">Siphoviridae sp. ct1NJ1</name>
    <dbReference type="NCBI Taxonomy" id="2827557"/>
    <lineage>
        <taxon>Viruses</taxon>
        <taxon>Duplodnaviria</taxon>
        <taxon>Heunggongvirae</taxon>
        <taxon>Uroviricota</taxon>
        <taxon>Caudoviricetes</taxon>
    </lineage>
</organism>
<feature type="transmembrane region" description="Helical" evidence="1">
    <location>
        <begin position="41"/>
        <end position="60"/>
    </location>
</feature>
<sequence length="61" mass="7039">MMKVATLQSPPEWINQRYYEIQNTPIRVVRSHSIGYYVKEGLKAALTLTAIYFLIVLLALL</sequence>